<keyword evidence="2" id="KW-1185">Reference proteome</keyword>
<accession>A0ABY7CSL3</accession>
<dbReference type="GeneID" id="77813521"/>
<evidence type="ECO:0000313" key="1">
    <source>
        <dbReference type="EMBL" id="WAQ87918.1"/>
    </source>
</evidence>
<sequence>MDMLELSTIAFVVPSIAAEVNLMPEATRRLNLRTNFNYWHIVHPESPPIARPDLPTCEITVDVGTRRVPNDGG</sequence>
<protein>
    <submittedName>
        <fullName evidence="1">Uncharacterized protein</fullName>
    </submittedName>
</protein>
<organism evidence="1 2">
    <name type="scientific">Puccinia triticina</name>
    <dbReference type="NCBI Taxonomy" id="208348"/>
    <lineage>
        <taxon>Eukaryota</taxon>
        <taxon>Fungi</taxon>
        <taxon>Dikarya</taxon>
        <taxon>Basidiomycota</taxon>
        <taxon>Pucciniomycotina</taxon>
        <taxon>Pucciniomycetes</taxon>
        <taxon>Pucciniales</taxon>
        <taxon>Pucciniaceae</taxon>
        <taxon>Puccinia</taxon>
    </lineage>
</organism>
<name>A0ABY7CSL3_9BASI</name>
<gene>
    <name evidence="1" type="ORF">PtA15_9A42</name>
</gene>
<dbReference type="RefSeq" id="XP_053023473.1">
    <property type="nucleotide sequence ID" value="XM_053172637.1"/>
</dbReference>
<dbReference type="Proteomes" id="UP001164743">
    <property type="component" value="Chromosome 9A"/>
</dbReference>
<proteinExistence type="predicted"/>
<reference evidence="1" key="1">
    <citation type="submission" date="2022-10" db="EMBL/GenBank/DDBJ databases">
        <title>Puccinia triticina Genome sequencing and assembly.</title>
        <authorList>
            <person name="Li C."/>
        </authorList>
    </citation>
    <scope>NUCLEOTIDE SEQUENCE</scope>
    <source>
        <strain evidence="1">Pt15</strain>
    </source>
</reference>
<evidence type="ECO:0000313" key="2">
    <source>
        <dbReference type="Proteomes" id="UP001164743"/>
    </source>
</evidence>
<dbReference type="EMBL" id="CP110429">
    <property type="protein sequence ID" value="WAQ87918.1"/>
    <property type="molecule type" value="Genomic_DNA"/>
</dbReference>